<evidence type="ECO:0000313" key="1">
    <source>
        <dbReference type="EMBL" id="GAI47463.1"/>
    </source>
</evidence>
<feature type="non-terminal residue" evidence="1">
    <location>
        <position position="1"/>
    </location>
</feature>
<gene>
    <name evidence="1" type="ORF">S06H3_57416</name>
</gene>
<accession>X1NV46</accession>
<sequence>LGLAAIPVAAQVVCCFFGSVTLDGLPAPDGTVIKASLLRDGTLVGETTTLDSQYAMIIPGVAGVPAQGDRLCFYVVVDGDDWCGGEETWNNGEIKELNLDADPDRVCGGVIDVPLASIIDNLVIIYGYKAAEGADGWTVFNPEWVETHADWNTLETLYIGRGYWIKVDAACPLVYERYKYELDKGWNLIGWFGP</sequence>
<dbReference type="EMBL" id="BARV01037060">
    <property type="protein sequence ID" value="GAI47463.1"/>
    <property type="molecule type" value="Genomic_DNA"/>
</dbReference>
<protein>
    <submittedName>
        <fullName evidence="1">Uncharacterized protein</fullName>
    </submittedName>
</protein>
<proteinExistence type="predicted"/>
<comment type="caution">
    <text evidence="1">The sequence shown here is derived from an EMBL/GenBank/DDBJ whole genome shotgun (WGS) entry which is preliminary data.</text>
</comment>
<name>X1NV46_9ZZZZ</name>
<dbReference type="AlphaFoldDB" id="X1NV46"/>
<reference evidence="1" key="1">
    <citation type="journal article" date="2014" name="Front. Microbiol.">
        <title>High frequency of phylogenetically diverse reductive dehalogenase-homologous genes in deep subseafloor sedimentary metagenomes.</title>
        <authorList>
            <person name="Kawai M."/>
            <person name="Futagami T."/>
            <person name="Toyoda A."/>
            <person name="Takaki Y."/>
            <person name="Nishi S."/>
            <person name="Hori S."/>
            <person name="Arai W."/>
            <person name="Tsubouchi T."/>
            <person name="Morono Y."/>
            <person name="Uchiyama I."/>
            <person name="Ito T."/>
            <person name="Fujiyama A."/>
            <person name="Inagaki F."/>
            <person name="Takami H."/>
        </authorList>
    </citation>
    <scope>NUCLEOTIDE SEQUENCE</scope>
    <source>
        <strain evidence="1">Expedition CK06-06</strain>
    </source>
</reference>
<organism evidence="1">
    <name type="scientific">marine sediment metagenome</name>
    <dbReference type="NCBI Taxonomy" id="412755"/>
    <lineage>
        <taxon>unclassified sequences</taxon>
        <taxon>metagenomes</taxon>
        <taxon>ecological metagenomes</taxon>
    </lineage>
</organism>